<dbReference type="Gramene" id="Zm00001eb388230_T001">
    <property type="protein sequence ID" value="Zm00001eb388230_P001"/>
    <property type="gene ID" value="Zm00001eb388230"/>
</dbReference>
<accession>K7VWR5</accession>
<dbReference type="EnsemblPlants" id="Zm00001eb388230_T001">
    <property type="protein sequence ID" value="Zm00001eb388230_P001"/>
    <property type="gene ID" value="Zm00001eb388230"/>
</dbReference>
<evidence type="ECO:0000313" key="9">
    <source>
        <dbReference type="EnsemblPlants" id="Zm00001eb388230_P001"/>
    </source>
</evidence>
<comment type="subcellular location">
    <subcellularLocation>
        <location evidence="1">Nucleus</location>
    </subcellularLocation>
</comment>
<dbReference type="GO" id="GO:0005634">
    <property type="term" value="C:nucleus"/>
    <property type="evidence" value="ECO:0007669"/>
    <property type="project" value="UniProtKB-SubCell"/>
</dbReference>
<evidence type="ECO:0000256" key="3">
    <source>
        <dbReference type="ARBA" id="ARBA00023125"/>
    </source>
</evidence>
<feature type="compositionally biased region" description="Low complexity" evidence="6">
    <location>
        <begin position="165"/>
        <end position="183"/>
    </location>
</feature>
<keyword evidence="3" id="KW-0238">DNA-binding</keyword>
<name>K7VWR5_MAIZE</name>
<dbReference type="EMBL" id="CM000785">
    <property type="protein sequence ID" value="AQL04969.1"/>
    <property type="molecule type" value="Genomic_DNA"/>
</dbReference>
<dbReference type="Proteomes" id="UP000007305">
    <property type="component" value="Chromosome 9"/>
</dbReference>
<dbReference type="Gene3D" id="2.170.150.80">
    <property type="entry name" value="NAC domain"/>
    <property type="match status" value="1"/>
</dbReference>
<evidence type="ECO:0000256" key="4">
    <source>
        <dbReference type="ARBA" id="ARBA00023163"/>
    </source>
</evidence>
<keyword evidence="10" id="KW-1185">Reference proteome</keyword>
<feature type="region of interest" description="Disordered" evidence="6">
    <location>
        <begin position="165"/>
        <end position="210"/>
    </location>
</feature>
<reference evidence="9" key="4">
    <citation type="submission" date="2021-05" db="UniProtKB">
        <authorList>
            <consortium name="EnsemblPlants"/>
        </authorList>
    </citation>
    <scope>IDENTIFICATION</scope>
    <source>
        <strain evidence="9">cv. B73</strain>
    </source>
</reference>
<evidence type="ECO:0000256" key="5">
    <source>
        <dbReference type="ARBA" id="ARBA00023242"/>
    </source>
</evidence>
<sequence>MASNDNDRRPTDDKASIALLRRIRAGEHVDFVHGVDVCDAAPEILVANLEPVPGYSSVWYLYCAKKYTNKRGQLSGYRQRAITGGGGASWHPEIGRKNVQGSGGGTFCTFTYGRKHKTEERSTRSVVVVNRMGWKMVEYDDLAEADAASNYVLCKVYRTALAKGKSSLPSSSSSGQNENASSSKPPTAKKRKVCGGDHPEAAPASKLIQQQQVEELNVDDIDILERLSDVLSGEPVPEPGMQQPTDARTEHDGRFSIVEELKMLPDEPVAEPGIQHPTDAGTEHDGRFSIVQELKMLRDEPVAEPRIQQPTDARMKHDGRFSIVEGLKLLPDEPVAEPGIQQPTDAETEHGHGSGSSFSISIEEELNVDDYDIDIMEMMLDEPDHPEATPASLIQQQEADVQQHVHGHGVGFHFEGMQQPTNVIEPEHDDGRSIHPTSGDPLLAAQASFDFEGMQQPTTVAETEHDVRFKVCCSSEHGHGSGSSFSISIEEELNVDDYDIYIMEMMPDEPDHPEVTPASLIQQQEADVQQHGHGHGVGFHFEGMQQATNVIEPEHDDGQSIHPTSGDPLLAAQASFDFEGMQQPTTVTETEQDVRFKVCCSSEHGHGSGSSFSIEEELNVDDYDIDIMEMMPDEPDHPEATPASLIQQQEADVQQHGHGHGVGFHFEGMQQPTNVTEPEHDDGRSIHPMFGDPLLAAQASFDFEGMQQPTTVAESEHDDGRSVHPLSGGPVLAAQISYDFEGMQQPTTVTESEHDDGQSVHPLSGGPALAAQVSFDFEGMQQPTTVAEPEHDDGRSMSIQLRRMCSYTPSGVHTSATKIQRSGLLQGPDDAHSLLF</sequence>
<dbReference type="PANTHER" id="PTHR31989">
    <property type="entry name" value="NAC DOMAIN-CONTAINING PROTEIN 82-RELATED"/>
    <property type="match status" value="1"/>
</dbReference>
<feature type="region of interest" description="Disordered" evidence="6">
    <location>
        <begin position="331"/>
        <end position="360"/>
    </location>
</feature>
<keyword evidence="2" id="KW-0805">Transcription regulation</keyword>
<dbReference type="PaxDb" id="4577-AC211933.4_FGP001"/>
<reference evidence="8" key="2">
    <citation type="submission" date="2015-12" db="EMBL/GenBank/DDBJ databases">
        <title>Update maize B73 reference genome by single molecule sequencing technologies.</title>
        <authorList>
            <consortium name="Maize Genome Sequencing Project"/>
            <person name="Ware D."/>
        </authorList>
    </citation>
    <scope>NUCLEOTIDE SEQUENCE</scope>
    <source>
        <tissue evidence="8">Seedling</tissue>
    </source>
</reference>
<evidence type="ECO:0000259" key="7">
    <source>
        <dbReference type="PROSITE" id="PS51005"/>
    </source>
</evidence>
<dbReference type="HOGENOM" id="CLU_339920_0_0_1"/>
<dbReference type="InterPro" id="IPR036093">
    <property type="entry name" value="NAC_dom_sf"/>
</dbReference>
<dbReference type="STRING" id="4577.K7VWR5"/>
<evidence type="ECO:0000313" key="8">
    <source>
        <dbReference type="EMBL" id="AQL04969.1"/>
    </source>
</evidence>
<dbReference type="GO" id="GO:0006355">
    <property type="term" value="P:regulation of DNA-templated transcription"/>
    <property type="evidence" value="ECO:0007669"/>
    <property type="project" value="InterPro"/>
</dbReference>
<protein>
    <submittedName>
        <fullName evidence="8">Putative NAC domain transcription factor superfamily protein</fullName>
    </submittedName>
</protein>
<evidence type="ECO:0000256" key="6">
    <source>
        <dbReference type="SAM" id="MobiDB-lite"/>
    </source>
</evidence>
<dbReference type="GO" id="GO:0003677">
    <property type="term" value="F:DNA binding"/>
    <property type="evidence" value="ECO:0007669"/>
    <property type="project" value="UniProtKB-KW"/>
</dbReference>
<dbReference type="SUPFAM" id="SSF101941">
    <property type="entry name" value="NAC domain"/>
    <property type="match status" value="1"/>
</dbReference>
<keyword evidence="4" id="KW-0804">Transcription</keyword>
<feature type="region of interest" description="Disordered" evidence="6">
    <location>
        <begin position="746"/>
        <end position="766"/>
    </location>
</feature>
<dbReference type="AlphaFoldDB" id="K7VWR5"/>
<feature type="domain" description="NAC" evidence="7">
    <location>
        <begin position="2"/>
        <end position="159"/>
    </location>
</feature>
<organism evidence="8">
    <name type="scientific">Zea mays</name>
    <name type="common">Maize</name>
    <dbReference type="NCBI Taxonomy" id="4577"/>
    <lineage>
        <taxon>Eukaryota</taxon>
        <taxon>Viridiplantae</taxon>
        <taxon>Streptophyta</taxon>
        <taxon>Embryophyta</taxon>
        <taxon>Tracheophyta</taxon>
        <taxon>Spermatophyta</taxon>
        <taxon>Magnoliopsida</taxon>
        <taxon>Liliopsida</taxon>
        <taxon>Poales</taxon>
        <taxon>Poaceae</taxon>
        <taxon>PACMAD clade</taxon>
        <taxon>Panicoideae</taxon>
        <taxon>Andropogonodae</taxon>
        <taxon>Andropogoneae</taxon>
        <taxon>Tripsacinae</taxon>
        <taxon>Zea</taxon>
    </lineage>
</organism>
<reference evidence="9" key="3">
    <citation type="submission" date="2019-07" db="EMBL/GenBank/DDBJ databases">
        <authorList>
            <person name="Seetharam A."/>
            <person name="Woodhouse M."/>
            <person name="Cannon E."/>
        </authorList>
    </citation>
    <scope>NUCLEOTIDE SEQUENCE [LARGE SCALE GENOMIC DNA]</scope>
    <source>
        <strain evidence="9">cv. B73</strain>
    </source>
</reference>
<dbReference type="eggNOG" id="ENOG502R4IR">
    <property type="taxonomic scope" value="Eukaryota"/>
</dbReference>
<evidence type="ECO:0000313" key="10">
    <source>
        <dbReference type="Proteomes" id="UP000007305"/>
    </source>
</evidence>
<dbReference type="PROSITE" id="PS51005">
    <property type="entry name" value="NAC"/>
    <property type="match status" value="1"/>
</dbReference>
<evidence type="ECO:0000256" key="1">
    <source>
        <dbReference type="ARBA" id="ARBA00004123"/>
    </source>
</evidence>
<gene>
    <name evidence="8" type="ORF">ZEAMMB73_Zm00001d046747</name>
</gene>
<keyword evidence="5" id="KW-0539">Nucleus</keyword>
<dbReference type="InterPro" id="IPR003441">
    <property type="entry name" value="NAC-dom"/>
</dbReference>
<dbReference type="Pfam" id="PF02365">
    <property type="entry name" value="NAM"/>
    <property type="match status" value="1"/>
</dbReference>
<reference evidence="10" key="1">
    <citation type="journal article" date="2009" name="Science">
        <title>The B73 maize genome: complexity, diversity, and dynamics.</title>
        <authorList>
            <person name="Schnable P.S."/>
            <person name="Ware D."/>
            <person name="Fulton R.S."/>
            <person name="Stein J.C."/>
            <person name="Wei F."/>
            <person name="Pasternak S."/>
            <person name="Liang C."/>
            <person name="Zhang J."/>
            <person name="Fulton L."/>
            <person name="Graves T.A."/>
            <person name="Minx P."/>
            <person name="Reily A.D."/>
            <person name="Courtney L."/>
            <person name="Kruchowski S.S."/>
            <person name="Tomlinson C."/>
            <person name="Strong C."/>
            <person name="Delehaunty K."/>
            <person name="Fronick C."/>
            <person name="Courtney B."/>
            <person name="Rock S.M."/>
            <person name="Belter E."/>
            <person name="Du F."/>
            <person name="Kim K."/>
            <person name="Abbott R.M."/>
            <person name="Cotton M."/>
            <person name="Levy A."/>
            <person name="Marchetto P."/>
            <person name="Ochoa K."/>
            <person name="Jackson S.M."/>
            <person name="Gillam B."/>
            <person name="Chen W."/>
            <person name="Yan L."/>
            <person name="Higginbotham J."/>
            <person name="Cardenas M."/>
            <person name="Waligorski J."/>
            <person name="Applebaum E."/>
            <person name="Phelps L."/>
            <person name="Falcone J."/>
            <person name="Kanchi K."/>
            <person name="Thane T."/>
            <person name="Scimone A."/>
            <person name="Thane N."/>
            <person name="Henke J."/>
            <person name="Wang T."/>
            <person name="Ruppert J."/>
            <person name="Shah N."/>
            <person name="Rotter K."/>
            <person name="Hodges J."/>
            <person name="Ingenthron E."/>
            <person name="Cordes M."/>
            <person name="Kohlberg S."/>
            <person name="Sgro J."/>
            <person name="Delgado B."/>
            <person name="Mead K."/>
            <person name="Chinwalla A."/>
            <person name="Leonard S."/>
            <person name="Crouse K."/>
            <person name="Collura K."/>
            <person name="Kudrna D."/>
            <person name="Currie J."/>
            <person name="He R."/>
            <person name="Angelova A."/>
            <person name="Rajasekar S."/>
            <person name="Mueller T."/>
            <person name="Lomeli R."/>
            <person name="Scara G."/>
            <person name="Ko A."/>
            <person name="Delaney K."/>
            <person name="Wissotski M."/>
            <person name="Lopez G."/>
            <person name="Campos D."/>
            <person name="Braidotti M."/>
            <person name="Ashley E."/>
            <person name="Golser W."/>
            <person name="Kim H."/>
            <person name="Lee S."/>
            <person name="Lin J."/>
            <person name="Dujmic Z."/>
            <person name="Kim W."/>
            <person name="Talag J."/>
            <person name="Zuccolo A."/>
            <person name="Fan C."/>
            <person name="Sebastian A."/>
            <person name="Kramer M."/>
            <person name="Spiegel L."/>
            <person name="Nascimento L."/>
            <person name="Zutavern T."/>
            <person name="Miller B."/>
            <person name="Ambroise C."/>
            <person name="Muller S."/>
            <person name="Spooner W."/>
            <person name="Narechania A."/>
            <person name="Ren L."/>
            <person name="Wei S."/>
            <person name="Kumari S."/>
            <person name="Faga B."/>
            <person name="Levy M.J."/>
            <person name="McMahan L."/>
            <person name="Van Buren P."/>
            <person name="Vaughn M.W."/>
            <person name="Ying K."/>
            <person name="Yeh C.-T."/>
            <person name="Emrich S.J."/>
            <person name="Jia Y."/>
            <person name="Kalyanaraman A."/>
            <person name="Hsia A.-P."/>
            <person name="Barbazuk W.B."/>
            <person name="Baucom R.S."/>
            <person name="Brutnell T.P."/>
            <person name="Carpita N.C."/>
            <person name="Chaparro C."/>
            <person name="Chia J.-M."/>
            <person name="Deragon J.-M."/>
            <person name="Estill J.C."/>
            <person name="Fu Y."/>
            <person name="Jeddeloh J.A."/>
            <person name="Han Y."/>
            <person name="Lee H."/>
            <person name="Li P."/>
            <person name="Lisch D.R."/>
            <person name="Liu S."/>
            <person name="Liu Z."/>
            <person name="Nagel D.H."/>
            <person name="McCann M.C."/>
            <person name="SanMiguel P."/>
            <person name="Myers A.M."/>
            <person name="Nettleton D."/>
            <person name="Nguyen J."/>
            <person name="Penning B.W."/>
            <person name="Ponnala L."/>
            <person name="Schneider K.L."/>
            <person name="Schwartz D.C."/>
            <person name="Sharma A."/>
            <person name="Soderlund C."/>
            <person name="Springer N.M."/>
            <person name="Sun Q."/>
            <person name="Wang H."/>
            <person name="Waterman M."/>
            <person name="Westerman R."/>
            <person name="Wolfgruber T.K."/>
            <person name="Yang L."/>
            <person name="Yu Y."/>
            <person name="Zhang L."/>
            <person name="Zhou S."/>
            <person name="Zhu Q."/>
            <person name="Bennetzen J.L."/>
            <person name="Dawe R.K."/>
            <person name="Jiang J."/>
            <person name="Jiang N."/>
            <person name="Presting G.G."/>
            <person name="Wessler S.R."/>
            <person name="Aluru S."/>
            <person name="Martienssen R.A."/>
            <person name="Clifton S.W."/>
            <person name="McCombie W.R."/>
            <person name="Wing R.A."/>
            <person name="Wilson R.K."/>
        </authorList>
    </citation>
    <scope>NUCLEOTIDE SEQUENCE [LARGE SCALE GENOMIC DNA]</scope>
    <source>
        <strain evidence="10">cv. B73</strain>
    </source>
</reference>
<evidence type="ECO:0000256" key="2">
    <source>
        <dbReference type="ARBA" id="ARBA00023015"/>
    </source>
</evidence>
<proteinExistence type="predicted"/>